<dbReference type="SUPFAM" id="SSF53697">
    <property type="entry name" value="SIS domain"/>
    <property type="match status" value="1"/>
</dbReference>
<gene>
    <name evidence="6" type="ORF">BEN51_10270</name>
</gene>
<feature type="domain" description="SIS" evidence="5">
    <location>
        <begin position="106"/>
        <end position="249"/>
    </location>
</feature>
<evidence type="ECO:0000256" key="3">
    <source>
        <dbReference type="ARBA" id="ARBA00023163"/>
    </source>
</evidence>
<dbReference type="PROSITE" id="PS51464">
    <property type="entry name" value="SIS"/>
    <property type="match status" value="1"/>
</dbReference>
<name>A0A343JE97_9CLOT</name>
<organism evidence="6 7">
    <name type="scientific">Clostridium isatidis</name>
    <dbReference type="NCBI Taxonomy" id="182773"/>
    <lineage>
        <taxon>Bacteria</taxon>
        <taxon>Bacillati</taxon>
        <taxon>Bacillota</taxon>
        <taxon>Clostridia</taxon>
        <taxon>Eubacteriales</taxon>
        <taxon>Clostridiaceae</taxon>
        <taxon>Clostridium</taxon>
    </lineage>
</organism>
<dbReference type="GO" id="GO:0097367">
    <property type="term" value="F:carbohydrate derivative binding"/>
    <property type="evidence" value="ECO:0007669"/>
    <property type="project" value="InterPro"/>
</dbReference>
<accession>A0A343JE97</accession>
<keyword evidence="1" id="KW-0805">Transcription regulation</keyword>
<protein>
    <submittedName>
        <fullName evidence="6">RpiR family transcriptional regulator</fullName>
    </submittedName>
</protein>
<dbReference type="PANTHER" id="PTHR30514:SF1">
    <property type="entry name" value="HTH-TYPE TRANSCRIPTIONAL REGULATOR HEXR-RELATED"/>
    <property type="match status" value="1"/>
</dbReference>
<dbReference type="AlphaFoldDB" id="A0A343JE97"/>
<dbReference type="Gene3D" id="1.10.10.10">
    <property type="entry name" value="Winged helix-like DNA-binding domain superfamily/Winged helix DNA-binding domain"/>
    <property type="match status" value="1"/>
</dbReference>
<dbReference type="Pfam" id="PF01380">
    <property type="entry name" value="SIS"/>
    <property type="match status" value="1"/>
</dbReference>
<dbReference type="OrthoDB" id="1648815at2"/>
<dbReference type="Proteomes" id="UP000264883">
    <property type="component" value="Chromosome"/>
</dbReference>
<dbReference type="GO" id="GO:1901135">
    <property type="term" value="P:carbohydrate derivative metabolic process"/>
    <property type="evidence" value="ECO:0007669"/>
    <property type="project" value="InterPro"/>
</dbReference>
<dbReference type="EMBL" id="CP016786">
    <property type="protein sequence ID" value="ASW43855.1"/>
    <property type="molecule type" value="Genomic_DNA"/>
</dbReference>
<dbReference type="KEGG" id="cia:BEN51_10270"/>
<dbReference type="PROSITE" id="PS51071">
    <property type="entry name" value="HTH_RPIR"/>
    <property type="match status" value="1"/>
</dbReference>
<dbReference type="GO" id="GO:0003700">
    <property type="term" value="F:DNA-binding transcription factor activity"/>
    <property type="evidence" value="ECO:0007669"/>
    <property type="project" value="InterPro"/>
</dbReference>
<dbReference type="InterPro" id="IPR000281">
    <property type="entry name" value="HTH_RpiR"/>
</dbReference>
<feature type="domain" description="HTH rpiR-type" evidence="4">
    <location>
        <begin position="1"/>
        <end position="77"/>
    </location>
</feature>
<keyword evidence="3" id="KW-0804">Transcription</keyword>
<proteinExistence type="predicted"/>
<evidence type="ECO:0000256" key="1">
    <source>
        <dbReference type="ARBA" id="ARBA00023015"/>
    </source>
</evidence>
<dbReference type="CDD" id="cd05013">
    <property type="entry name" value="SIS_RpiR"/>
    <property type="match status" value="1"/>
</dbReference>
<evidence type="ECO:0000313" key="7">
    <source>
        <dbReference type="Proteomes" id="UP000264883"/>
    </source>
</evidence>
<dbReference type="InterPro" id="IPR047640">
    <property type="entry name" value="RpiR-like"/>
</dbReference>
<evidence type="ECO:0000259" key="5">
    <source>
        <dbReference type="PROSITE" id="PS51464"/>
    </source>
</evidence>
<dbReference type="Gene3D" id="3.40.50.10490">
    <property type="entry name" value="Glucose-6-phosphate isomerase like protein, domain 1"/>
    <property type="match status" value="1"/>
</dbReference>
<dbReference type="InterPro" id="IPR035472">
    <property type="entry name" value="RpiR-like_SIS"/>
</dbReference>
<keyword evidence="7" id="KW-1185">Reference proteome</keyword>
<dbReference type="PANTHER" id="PTHR30514">
    <property type="entry name" value="GLUCOKINASE"/>
    <property type="match status" value="1"/>
</dbReference>
<reference evidence="6 7" key="1">
    <citation type="submission" date="2016-08" db="EMBL/GenBank/DDBJ databases">
        <title>Complete Genome Sequence Of The Indigo Reducing Clostridium isatidis DSM15098.</title>
        <authorList>
            <person name="Little G.T."/>
            <person name="Minton N.P."/>
        </authorList>
    </citation>
    <scope>NUCLEOTIDE SEQUENCE [LARGE SCALE GENOMIC DNA]</scope>
    <source>
        <strain evidence="6 7">DSM 15098</strain>
    </source>
</reference>
<evidence type="ECO:0000256" key="2">
    <source>
        <dbReference type="ARBA" id="ARBA00023125"/>
    </source>
</evidence>
<sequence>MKLDELVNKNYNQLSENDFYIWNYISKHRKECENLSIDQLASKCNVSRSTILRFAKKISLKGYSELKLYLKLDNEVTKENTYNVDLVCSNYEKVIQNIREKDCTEIFKAIDDARNIYVYGVGMIQSSIKKELRRVFMMAGKTLYDVSGYKEAEYALNSAASEDIFIIISVSGENEFILELAKKLNVKNIPIISITQLKENSLSQLSNFNLYISSVTFPEVLDVMEYKSLTSYFILIEILFLKYVEYIGGWRNEN</sequence>
<dbReference type="InterPro" id="IPR001347">
    <property type="entry name" value="SIS_dom"/>
</dbReference>
<dbReference type="InterPro" id="IPR009057">
    <property type="entry name" value="Homeodomain-like_sf"/>
</dbReference>
<keyword evidence="2" id="KW-0238">DNA-binding</keyword>
<dbReference type="SUPFAM" id="SSF46689">
    <property type="entry name" value="Homeodomain-like"/>
    <property type="match status" value="1"/>
</dbReference>
<dbReference type="InterPro" id="IPR036388">
    <property type="entry name" value="WH-like_DNA-bd_sf"/>
</dbReference>
<dbReference type="InterPro" id="IPR046348">
    <property type="entry name" value="SIS_dom_sf"/>
</dbReference>
<evidence type="ECO:0000259" key="4">
    <source>
        <dbReference type="PROSITE" id="PS51071"/>
    </source>
</evidence>
<dbReference type="GO" id="GO:0003677">
    <property type="term" value="F:DNA binding"/>
    <property type="evidence" value="ECO:0007669"/>
    <property type="project" value="UniProtKB-KW"/>
</dbReference>
<evidence type="ECO:0000313" key="6">
    <source>
        <dbReference type="EMBL" id="ASW43855.1"/>
    </source>
</evidence>
<dbReference type="RefSeq" id="WP_119865990.1">
    <property type="nucleotide sequence ID" value="NZ_CP016786.1"/>
</dbReference>
<dbReference type="Pfam" id="PF01418">
    <property type="entry name" value="HTH_6"/>
    <property type="match status" value="1"/>
</dbReference>